<dbReference type="PANTHER" id="PTHR10340:SF57">
    <property type="entry name" value="METALLOPHOS DOMAIN-CONTAINING PROTEIN"/>
    <property type="match status" value="1"/>
</dbReference>
<dbReference type="Proteomes" id="UP000044071">
    <property type="component" value="Unassembled WGS sequence"/>
</dbReference>
<evidence type="ECO:0000256" key="2">
    <source>
        <dbReference type="ARBA" id="ARBA00023180"/>
    </source>
</evidence>
<evidence type="ECO:0000313" key="5">
    <source>
        <dbReference type="EMBL" id="CDZ77953.1"/>
    </source>
</evidence>
<dbReference type="InterPro" id="IPR004843">
    <property type="entry name" value="Calcineurin-like_PHP"/>
</dbReference>
<keyword evidence="1" id="KW-0378">Hydrolase</keyword>
<keyword evidence="2" id="KW-0325">Glycoprotein</keyword>
<name>A0A078L1Q8_9GAMM</name>
<evidence type="ECO:0000256" key="3">
    <source>
        <dbReference type="SAM" id="SignalP"/>
    </source>
</evidence>
<feature type="chain" id="PRO_5009744176" evidence="3">
    <location>
        <begin position="28"/>
        <end position="548"/>
    </location>
</feature>
<dbReference type="GO" id="GO:0016787">
    <property type="term" value="F:hydrolase activity"/>
    <property type="evidence" value="ECO:0007669"/>
    <property type="project" value="UniProtKB-KW"/>
</dbReference>
<feature type="signal peptide" evidence="3">
    <location>
        <begin position="1"/>
        <end position="27"/>
    </location>
</feature>
<gene>
    <name evidence="5" type="ORF">BN59_02249</name>
</gene>
<organism evidence="5 6">
    <name type="scientific">Legionella massiliensis</name>
    <dbReference type="NCBI Taxonomy" id="1034943"/>
    <lineage>
        <taxon>Bacteria</taxon>
        <taxon>Pseudomonadati</taxon>
        <taxon>Pseudomonadota</taxon>
        <taxon>Gammaproteobacteria</taxon>
        <taxon>Legionellales</taxon>
        <taxon>Legionellaceae</taxon>
        <taxon>Legionella</taxon>
    </lineage>
</organism>
<evidence type="ECO:0000313" key="6">
    <source>
        <dbReference type="Proteomes" id="UP000044071"/>
    </source>
</evidence>
<dbReference type="SUPFAM" id="SSF56300">
    <property type="entry name" value="Metallo-dependent phosphatases"/>
    <property type="match status" value="1"/>
</dbReference>
<dbReference type="GO" id="GO:0016874">
    <property type="term" value="F:ligase activity"/>
    <property type="evidence" value="ECO:0007669"/>
    <property type="project" value="UniProtKB-KW"/>
</dbReference>
<dbReference type="EMBL" id="CCSB01000002">
    <property type="protein sequence ID" value="CDZ77953.1"/>
    <property type="molecule type" value="Genomic_DNA"/>
</dbReference>
<evidence type="ECO:0000259" key="4">
    <source>
        <dbReference type="Pfam" id="PF00149"/>
    </source>
</evidence>
<dbReference type="STRING" id="1034943.BN59_02249"/>
<sequence length="548" mass="61033">MTLKPIYSLCRLLTKTVFFFITLHCHAQAPIWVFTPLSPTKLTLSKETTATVKYKITNQSIKKHSLALRPIAGVKQITTGSDCPNLFVLGFQESCTLTLQITGSYLQDDIVDGPWVCEQVNPLQCYQPSQPDILNITRSAGNFLVISDIHLDQDKASISYKEDTGTLLFSNTLSQLAQLISEQSPQFMVYLGDSPAHSQINRASNVQLVLEGLSRNAPSTPFFYVYGNNDSYNLGPNPTINYGPFSQDGVNLFNLDPAAAWPALNVITCPASTACINPTISPNMAFAQKYGFYSAYPLGSDTPLRFIAVNSVIFSYRYTGPLAIQQEEAQFELDWLAAQLQDAKMKNEQVFIAMHIPIGDVAVNPTHPDLWNTSILLNGNITPSLKGLTLRNAFLRLAADYKQTIRALITGHTHMEEYRVLYWGEAASYQPTVLNVGVPGITPLHLNNPGMQIYFHDTAFHLIDALTYYTTPEALPWLRFNFKSDYACPPRSTLFSCILSELIPNLDQGSKAVSQYKINYSVRSPIYAPEPATTWEEILKLIQVYPVA</sequence>
<keyword evidence="5" id="KW-0436">Ligase</keyword>
<keyword evidence="3" id="KW-0732">Signal</keyword>
<protein>
    <submittedName>
        <fullName evidence="5">Metallophosphoesterase, DNA ligase-associated</fullName>
    </submittedName>
</protein>
<dbReference type="Gene3D" id="3.60.21.10">
    <property type="match status" value="1"/>
</dbReference>
<proteinExistence type="predicted"/>
<dbReference type="OrthoDB" id="5636215at2"/>
<feature type="domain" description="Calcineurin-like phosphoesterase" evidence="4">
    <location>
        <begin position="142"/>
        <end position="415"/>
    </location>
</feature>
<reference evidence="5 6" key="1">
    <citation type="submission" date="2014-06" db="EMBL/GenBank/DDBJ databases">
        <authorList>
            <person name="Urmite Genomes Urmite Genomes"/>
        </authorList>
    </citation>
    <scope>NUCLEOTIDE SEQUENCE [LARGE SCALE GENOMIC DNA]</scope>
</reference>
<dbReference type="Pfam" id="PF00149">
    <property type="entry name" value="Metallophos"/>
    <property type="match status" value="1"/>
</dbReference>
<dbReference type="InterPro" id="IPR029052">
    <property type="entry name" value="Metallo-depent_PP-like"/>
</dbReference>
<dbReference type="PANTHER" id="PTHR10340">
    <property type="entry name" value="SPHINGOMYELIN PHOSPHODIESTERASE"/>
    <property type="match status" value="1"/>
</dbReference>
<accession>A0A078L1Q8</accession>
<keyword evidence="6" id="KW-1185">Reference proteome</keyword>
<dbReference type="eggNOG" id="COG1409">
    <property type="taxonomic scope" value="Bacteria"/>
</dbReference>
<evidence type="ECO:0000256" key="1">
    <source>
        <dbReference type="ARBA" id="ARBA00022801"/>
    </source>
</evidence>
<dbReference type="AlphaFoldDB" id="A0A078L1Q8"/>